<protein>
    <submittedName>
        <fullName evidence="2">39S ribosomal protein L38, mitochondrial-like</fullName>
    </submittedName>
</protein>
<gene>
    <name evidence="2" type="primary">LOC105273540</name>
</gene>
<name>A0A9R1UB88_9HYME</name>
<evidence type="ECO:0000313" key="2">
    <source>
        <dbReference type="RefSeq" id="XP_011314337.1"/>
    </source>
</evidence>
<evidence type="ECO:0000313" key="1">
    <source>
        <dbReference type="Proteomes" id="UP000694866"/>
    </source>
</evidence>
<reference evidence="2" key="1">
    <citation type="submission" date="2025-08" db="UniProtKB">
        <authorList>
            <consortium name="RefSeq"/>
        </authorList>
    </citation>
    <scope>IDENTIFICATION</scope>
    <source>
        <strain evidence="2">USDA-PBARC FA_bdor</strain>
        <tissue evidence="2">Whole organism</tissue>
    </source>
</reference>
<proteinExistence type="predicted"/>
<accession>A0A9R1UB88</accession>
<dbReference type="Proteomes" id="UP000694866">
    <property type="component" value="Unplaced"/>
</dbReference>
<dbReference type="CTD" id="64978"/>
<dbReference type="RefSeq" id="XP_011314337.1">
    <property type="nucleotide sequence ID" value="XM_011316035.1"/>
</dbReference>
<dbReference type="KEGG" id="fas:105273540"/>
<feature type="non-terminal residue" evidence="2">
    <location>
        <position position="1"/>
    </location>
</feature>
<dbReference type="OrthoDB" id="2153661at2759"/>
<dbReference type="InterPro" id="IPR036610">
    <property type="entry name" value="PEBP-like_sf"/>
</dbReference>
<organism evidence="1 2">
    <name type="scientific">Fopius arisanus</name>
    <dbReference type="NCBI Taxonomy" id="64838"/>
    <lineage>
        <taxon>Eukaryota</taxon>
        <taxon>Metazoa</taxon>
        <taxon>Ecdysozoa</taxon>
        <taxon>Arthropoda</taxon>
        <taxon>Hexapoda</taxon>
        <taxon>Insecta</taxon>
        <taxon>Pterygota</taxon>
        <taxon>Neoptera</taxon>
        <taxon>Endopterygota</taxon>
        <taxon>Hymenoptera</taxon>
        <taxon>Apocrita</taxon>
        <taxon>Ichneumonoidea</taxon>
        <taxon>Braconidae</taxon>
        <taxon>Opiinae</taxon>
        <taxon>Fopius</taxon>
    </lineage>
</organism>
<dbReference type="SUPFAM" id="SSF49777">
    <property type="entry name" value="PEBP-like"/>
    <property type="match status" value="1"/>
</dbReference>
<sequence length="144" mass="17648">QPCLELEQRNWKTLDFYRKHQDVITPAGLTFYQADWDDSVQEFYHKSLQMKAPIFEYDFPPPYIRPQEWFPKGRPFNLYLDKYRDPKDINKDFLLRKLKEINPFRETKPKYKYPNAQEFTNTPSWLVLEKRKERLGRGRVNEIN</sequence>
<keyword evidence="1" id="KW-1185">Reference proteome</keyword>
<dbReference type="GeneID" id="105273540"/>
<dbReference type="AlphaFoldDB" id="A0A9R1UB88"/>